<comment type="similarity">
    <text evidence="3">Belongs to the class-III pyridoxal-phosphate-dependent aminotransferase family.</text>
</comment>
<evidence type="ECO:0000256" key="2">
    <source>
        <dbReference type="ARBA" id="ARBA00022898"/>
    </source>
</evidence>
<dbReference type="Gene3D" id="3.90.1150.10">
    <property type="entry name" value="Aspartate Aminotransferase, domain 1"/>
    <property type="match status" value="1"/>
</dbReference>
<keyword evidence="5" id="KW-1185">Reference proteome</keyword>
<dbReference type="GO" id="GO:0030170">
    <property type="term" value="F:pyridoxal phosphate binding"/>
    <property type="evidence" value="ECO:0007669"/>
    <property type="project" value="InterPro"/>
</dbReference>
<dbReference type="Proteomes" id="UP000800200">
    <property type="component" value="Unassembled WGS sequence"/>
</dbReference>
<proteinExistence type="inferred from homology"/>
<keyword evidence="4" id="KW-0808">Transferase</keyword>
<comment type="cofactor">
    <cofactor evidence="1">
        <name>pyridoxal 5'-phosphate</name>
        <dbReference type="ChEBI" id="CHEBI:597326"/>
    </cofactor>
</comment>
<accession>A0A6A6EMK7</accession>
<dbReference type="SUPFAM" id="SSF53383">
    <property type="entry name" value="PLP-dependent transferases"/>
    <property type="match status" value="1"/>
</dbReference>
<name>A0A6A6EMK7_9PEZI</name>
<gene>
    <name evidence="4" type="ORF">K469DRAFT_621426</name>
</gene>
<reference evidence="4" key="1">
    <citation type="journal article" date="2020" name="Stud. Mycol.">
        <title>101 Dothideomycetes genomes: a test case for predicting lifestyles and emergence of pathogens.</title>
        <authorList>
            <person name="Haridas S."/>
            <person name="Albert R."/>
            <person name="Binder M."/>
            <person name="Bloem J."/>
            <person name="Labutti K."/>
            <person name="Salamov A."/>
            <person name="Andreopoulos B."/>
            <person name="Baker S."/>
            <person name="Barry K."/>
            <person name="Bills G."/>
            <person name="Bluhm B."/>
            <person name="Cannon C."/>
            <person name="Castanera R."/>
            <person name="Culley D."/>
            <person name="Daum C."/>
            <person name="Ezra D."/>
            <person name="Gonzalez J."/>
            <person name="Henrissat B."/>
            <person name="Kuo A."/>
            <person name="Liang C."/>
            <person name="Lipzen A."/>
            <person name="Lutzoni F."/>
            <person name="Magnuson J."/>
            <person name="Mondo S."/>
            <person name="Nolan M."/>
            <person name="Ohm R."/>
            <person name="Pangilinan J."/>
            <person name="Park H.-J."/>
            <person name="Ramirez L."/>
            <person name="Alfaro M."/>
            <person name="Sun H."/>
            <person name="Tritt A."/>
            <person name="Yoshinaga Y."/>
            <person name="Zwiers L.-H."/>
            <person name="Turgeon B."/>
            <person name="Goodwin S."/>
            <person name="Spatafora J."/>
            <person name="Crous P."/>
            <person name="Grigoriev I."/>
        </authorList>
    </citation>
    <scope>NUCLEOTIDE SEQUENCE</scope>
    <source>
        <strain evidence="4">CBS 207.26</strain>
    </source>
</reference>
<dbReference type="GO" id="GO:0008483">
    <property type="term" value="F:transaminase activity"/>
    <property type="evidence" value="ECO:0007669"/>
    <property type="project" value="InterPro"/>
</dbReference>
<evidence type="ECO:0000256" key="1">
    <source>
        <dbReference type="ARBA" id="ARBA00001933"/>
    </source>
</evidence>
<dbReference type="PANTHER" id="PTHR43713">
    <property type="entry name" value="GLUTAMATE-1-SEMIALDEHYDE 2,1-AMINOMUTASE"/>
    <property type="match status" value="1"/>
</dbReference>
<keyword evidence="2 3" id="KW-0663">Pyridoxal phosphate</keyword>
<dbReference type="EMBL" id="ML994615">
    <property type="protein sequence ID" value="KAF2192794.1"/>
    <property type="molecule type" value="Genomic_DNA"/>
</dbReference>
<dbReference type="Gene3D" id="3.40.640.10">
    <property type="entry name" value="Type I PLP-dependent aspartate aminotransferase-like (Major domain)"/>
    <property type="match status" value="1"/>
</dbReference>
<evidence type="ECO:0000313" key="4">
    <source>
        <dbReference type="EMBL" id="KAF2192794.1"/>
    </source>
</evidence>
<dbReference type="InterPro" id="IPR015424">
    <property type="entry name" value="PyrdxlP-dep_Trfase"/>
</dbReference>
<dbReference type="OrthoDB" id="425114at2759"/>
<organism evidence="4 5">
    <name type="scientific">Zopfia rhizophila CBS 207.26</name>
    <dbReference type="NCBI Taxonomy" id="1314779"/>
    <lineage>
        <taxon>Eukaryota</taxon>
        <taxon>Fungi</taxon>
        <taxon>Dikarya</taxon>
        <taxon>Ascomycota</taxon>
        <taxon>Pezizomycotina</taxon>
        <taxon>Dothideomycetes</taxon>
        <taxon>Dothideomycetes incertae sedis</taxon>
        <taxon>Zopfiaceae</taxon>
        <taxon>Zopfia</taxon>
    </lineage>
</organism>
<dbReference type="Pfam" id="PF00202">
    <property type="entry name" value="Aminotran_3"/>
    <property type="match status" value="1"/>
</dbReference>
<evidence type="ECO:0000313" key="5">
    <source>
        <dbReference type="Proteomes" id="UP000800200"/>
    </source>
</evidence>
<dbReference type="PANTHER" id="PTHR43713:SF3">
    <property type="entry name" value="GLUTAMATE-1-SEMIALDEHYDE 2,1-AMINOMUTASE 1, CHLOROPLASTIC-RELATED"/>
    <property type="match status" value="1"/>
</dbReference>
<dbReference type="AlphaFoldDB" id="A0A6A6EMK7"/>
<protein>
    <submittedName>
        <fullName evidence="4">PLP-dependent transferase</fullName>
    </submittedName>
</protein>
<dbReference type="InterPro" id="IPR015421">
    <property type="entry name" value="PyrdxlP-dep_Trfase_major"/>
</dbReference>
<sequence length="453" mass="50304">MTSSIITSPTAEDIKTRVKSGYATTAEALKAAKARFVERNENSLRLHEEAVKSLPGGNTRSLLHNAPFPIFMNSGKGHLVLSEDGHTYTDFVGELTAGLYGHSQPAIQAALVDTIHNIGLNLGSTTRLEEQHARLLCERFHFERVRFTNSGTEANLHAIQGARRFTGKRRVVVFTGAYHGACFMFPEDRPAENCVDLGEWIIAEYNDVEDAKRKIQGSDDVAAVLVEGMQGAGPCIVATHEFLHQVQESARKVGAVFILDEVMTSRLAPGGLQELEGLKPDVTTMGKYLGGGITFGAFGGREDVMRVYDPRDAKALAHSGTFNNNTLGMAAGYTGLSQVYTPDVNQEFNKMGDEFREKLQKLSPGTKMTITGRGTILGIHFLKDGRKEIASFRERKNDEELKELFWFEMMENGFWVHRRGIIPLILGTPVEELNRFVKCVKEFLERHESLVRL</sequence>
<dbReference type="InterPro" id="IPR005814">
    <property type="entry name" value="Aminotrans_3"/>
</dbReference>
<evidence type="ECO:0000256" key="3">
    <source>
        <dbReference type="RuleBase" id="RU003560"/>
    </source>
</evidence>
<dbReference type="InterPro" id="IPR015422">
    <property type="entry name" value="PyrdxlP-dep_Trfase_small"/>
</dbReference>